<dbReference type="InterPro" id="IPR036069">
    <property type="entry name" value="DUF34/NIF3_sf"/>
</dbReference>
<sequence>MAVRGRDLIKAMEAWAPKSLAVENDRIGLQVGDPEAEVRGVLLALDVTEEVVDEAVRIGANWVIAHHAVIFRPLKELRTDQSAGRLYAKLLRNGINVYAAHTNLDAAEGGVNDVLSEKLALEKTEVLIPTRYQRLKKVVIMSPVDHHESILQAAGKAGAGWIGNYSHCTFNIKGTGTFRPEEGTNPFIGRQGDLERVEEIRLETVVPEEHLNSVVQAMIDAHPYEEPAYDIYPLELSGEVQGMGRIGNLTQSMTLKELAERVKEVYHVPCLRMVGDGNSRVSRVAVLGGSGGRYAPEAQRLGADVYITGDLDHHTALDALADGLHLLDPGHHVEHLVLEQVVEKLKENVGLKEIPIQITTVDTNPFRFV</sequence>
<dbReference type="FunFam" id="3.40.1390.30:FF:000001">
    <property type="entry name" value="GTP cyclohydrolase 1 type 2"/>
    <property type="match status" value="1"/>
</dbReference>
<feature type="binding site" evidence="5">
    <location>
        <position position="66"/>
    </location>
    <ligand>
        <name>a divalent metal cation</name>
        <dbReference type="ChEBI" id="CHEBI:60240"/>
        <label>1</label>
    </ligand>
</feature>
<comment type="similarity">
    <text evidence="1 4">Belongs to the GTP cyclohydrolase I type 2/NIF3 family.</text>
</comment>
<evidence type="ECO:0000256" key="4">
    <source>
        <dbReference type="PIRNR" id="PIRNR037489"/>
    </source>
</evidence>
<keyword evidence="7" id="KW-1185">Reference proteome</keyword>
<feature type="binding site" evidence="5">
    <location>
        <position position="334"/>
    </location>
    <ligand>
        <name>a divalent metal cation</name>
        <dbReference type="ChEBI" id="CHEBI:60240"/>
        <label>1</label>
    </ligand>
</feature>
<dbReference type="Pfam" id="PF01784">
    <property type="entry name" value="DUF34_NIF3"/>
    <property type="match status" value="1"/>
</dbReference>
<evidence type="ECO:0000256" key="5">
    <source>
        <dbReference type="PIRSR" id="PIRSR602678-1"/>
    </source>
</evidence>
<evidence type="ECO:0000256" key="1">
    <source>
        <dbReference type="ARBA" id="ARBA00006964"/>
    </source>
</evidence>
<dbReference type="PANTHER" id="PTHR13799:SF14">
    <property type="entry name" value="GTP CYCLOHYDROLASE 1 TYPE 2 HOMOLOG"/>
    <property type="match status" value="1"/>
</dbReference>
<reference evidence="6 7" key="1">
    <citation type="submission" date="2017-07" db="EMBL/GenBank/DDBJ databases">
        <title>The genome sequence of Paludifilum halophilum highlights mechanisms for microbial adaptation to high salt environemnts.</title>
        <authorList>
            <person name="Belbahri L."/>
        </authorList>
    </citation>
    <scope>NUCLEOTIDE SEQUENCE [LARGE SCALE GENOMIC DNA]</scope>
    <source>
        <strain evidence="6 7">DSM 102817</strain>
    </source>
</reference>
<evidence type="ECO:0000256" key="3">
    <source>
        <dbReference type="ARBA" id="ARBA00022723"/>
    </source>
</evidence>
<gene>
    <name evidence="6" type="ORF">CHM34_09445</name>
</gene>
<dbReference type="PIRSF" id="PIRSF037489">
    <property type="entry name" value="UCP037489_NIF3_YqfO"/>
    <property type="match status" value="1"/>
</dbReference>
<dbReference type="AlphaFoldDB" id="A0A235B620"/>
<dbReference type="OrthoDB" id="9792792at2"/>
<dbReference type="Gene3D" id="3.40.1390.30">
    <property type="entry name" value="NIF3 (NGG1p interacting factor 3)-like"/>
    <property type="match status" value="1"/>
</dbReference>
<dbReference type="SUPFAM" id="SSF102705">
    <property type="entry name" value="NIF3 (NGG1p interacting factor 3)-like"/>
    <property type="match status" value="1"/>
</dbReference>
<organism evidence="6 7">
    <name type="scientific">Paludifilum halophilum</name>
    <dbReference type="NCBI Taxonomy" id="1642702"/>
    <lineage>
        <taxon>Bacteria</taxon>
        <taxon>Bacillati</taxon>
        <taxon>Bacillota</taxon>
        <taxon>Bacilli</taxon>
        <taxon>Bacillales</taxon>
        <taxon>Thermoactinomycetaceae</taxon>
        <taxon>Paludifilum</taxon>
    </lineage>
</organism>
<keyword evidence="3 4" id="KW-0479">Metal-binding</keyword>
<feature type="binding site" evidence="5">
    <location>
        <position position="67"/>
    </location>
    <ligand>
        <name>a divalent metal cation</name>
        <dbReference type="ChEBI" id="CHEBI:60240"/>
        <label>1</label>
    </ligand>
</feature>
<accession>A0A235B620</accession>
<evidence type="ECO:0000313" key="6">
    <source>
        <dbReference type="EMBL" id="OYD07692.1"/>
    </source>
</evidence>
<dbReference type="FunFam" id="3.30.70.120:FF:000006">
    <property type="entry name" value="GTP cyclohydrolase 1 type 2 homolog"/>
    <property type="match status" value="1"/>
</dbReference>
<feature type="binding site" evidence="5">
    <location>
        <position position="105"/>
    </location>
    <ligand>
        <name>a divalent metal cation</name>
        <dbReference type="ChEBI" id="CHEBI:60240"/>
        <label>1</label>
    </ligand>
</feature>
<protein>
    <recommendedName>
        <fullName evidence="2 4">GTP cyclohydrolase 1 type 2 homolog</fullName>
    </recommendedName>
</protein>
<dbReference type="EMBL" id="NOWF01000005">
    <property type="protein sequence ID" value="OYD07692.1"/>
    <property type="molecule type" value="Genomic_DNA"/>
</dbReference>
<evidence type="ECO:0000256" key="2">
    <source>
        <dbReference type="ARBA" id="ARBA00022112"/>
    </source>
</evidence>
<comment type="caution">
    <text evidence="6">The sequence shown here is derived from an EMBL/GenBank/DDBJ whole genome shotgun (WGS) entry which is preliminary data.</text>
</comment>
<evidence type="ECO:0000313" key="7">
    <source>
        <dbReference type="Proteomes" id="UP000215459"/>
    </source>
</evidence>
<dbReference type="InterPro" id="IPR017221">
    <property type="entry name" value="DUF34/NIF3_bac"/>
</dbReference>
<dbReference type="InterPro" id="IPR002678">
    <property type="entry name" value="DUF34/NIF3"/>
</dbReference>
<name>A0A235B620_9BACL</name>
<dbReference type="NCBIfam" id="TIGR00486">
    <property type="entry name" value="YbgI_SA1388"/>
    <property type="match status" value="1"/>
</dbReference>
<dbReference type="InterPro" id="IPR015867">
    <property type="entry name" value="N-reg_PII/ATP_PRibTrfase_C"/>
</dbReference>
<dbReference type="Gene3D" id="3.30.70.120">
    <property type="match status" value="1"/>
</dbReference>
<dbReference type="Proteomes" id="UP000215459">
    <property type="component" value="Unassembled WGS sequence"/>
</dbReference>
<feature type="binding site" evidence="5">
    <location>
        <position position="331"/>
    </location>
    <ligand>
        <name>a divalent metal cation</name>
        <dbReference type="ChEBI" id="CHEBI:60240"/>
        <label>1</label>
    </ligand>
</feature>
<dbReference type="GO" id="GO:0046872">
    <property type="term" value="F:metal ion binding"/>
    <property type="evidence" value="ECO:0007669"/>
    <property type="project" value="UniProtKB-UniRule"/>
</dbReference>
<dbReference type="RefSeq" id="WP_094264363.1">
    <property type="nucleotide sequence ID" value="NZ_NOWF01000005.1"/>
</dbReference>
<dbReference type="PANTHER" id="PTHR13799">
    <property type="entry name" value="NGG1 INTERACTING FACTOR 3"/>
    <property type="match status" value="1"/>
</dbReference>
<dbReference type="GO" id="GO:0005737">
    <property type="term" value="C:cytoplasm"/>
    <property type="evidence" value="ECO:0007669"/>
    <property type="project" value="TreeGrafter"/>
</dbReference>
<proteinExistence type="inferred from homology"/>